<gene>
    <name evidence="1" type="ordered locus">A1G_06015</name>
</gene>
<dbReference type="EMBL" id="CP000848">
    <property type="protein sequence ID" value="ABV76665.1"/>
    <property type="molecule type" value="Genomic_DNA"/>
</dbReference>
<reference evidence="2" key="1">
    <citation type="submission" date="2007-09" db="EMBL/GenBank/DDBJ databases">
        <title>Complete genome sequence of Rickettsia rickettsii.</title>
        <authorList>
            <person name="Madan A."/>
            <person name="Fahey J."/>
            <person name="Helton E."/>
            <person name="Ketteman M."/>
            <person name="Madan A."/>
            <person name="Rodrigues S."/>
            <person name="Sanchez A."/>
            <person name="Dasch G."/>
            <person name="Eremeeva M."/>
        </authorList>
    </citation>
    <scope>NUCLEOTIDE SEQUENCE [LARGE SCALE GENOMIC DNA]</scope>
    <source>
        <strain evidence="2">Sheila Smith</strain>
    </source>
</reference>
<sequence length="46" mass="5341">MEKILQINRDKGNKEYLKRSVTNLLNSIPKSLVKGRIFRNAKTIPD</sequence>
<dbReference type="AlphaFoldDB" id="A0A0H3AVP9"/>
<protein>
    <submittedName>
        <fullName evidence="1">Uncharacterized protein</fullName>
    </submittedName>
</protein>
<evidence type="ECO:0000313" key="2">
    <source>
        <dbReference type="Proteomes" id="UP000006832"/>
    </source>
</evidence>
<proteinExistence type="predicted"/>
<accession>A0A0H3AVP9</accession>
<dbReference type="HOGENOM" id="CLU_217282_0_0_5"/>
<dbReference type="Proteomes" id="UP000006832">
    <property type="component" value="Chromosome"/>
</dbReference>
<name>A0A0H3AVP9_RICRS</name>
<evidence type="ECO:0000313" key="1">
    <source>
        <dbReference type="EMBL" id="ABV76665.1"/>
    </source>
</evidence>
<organism evidence="1 2">
    <name type="scientific">Rickettsia rickettsii (strain Sheila Smith)</name>
    <dbReference type="NCBI Taxonomy" id="392021"/>
    <lineage>
        <taxon>Bacteria</taxon>
        <taxon>Pseudomonadati</taxon>
        <taxon>Pseudomonadota</taxon>
        <taxon>Alphaproteobacteria</taxon>
        <taxon>Rickettsiales</taxon>
        <taxon>Rickettsiaceae</taxon>
        <taxon>Rickettsieae</taxon>
        <taxon>Rickettsia</taxon>
        <taxon>spotted fever group</taxon>
    </lineage>
</organism>
<dbReference type="KEGG" id="rri:A1G_06015"/>